<proteinExistence type="predicted"/>
<dbReference type="InterPro" id="IPR035985">
    <property type="entry name" value="Ubiquitin-activating_enz"/>
</dbReference>
<evidence type="ECO:0000259" key="1">
    <source>
        <dbReference type="Pfam" id="PF00899"/>
    </source>
</evidence>
<dbReference type="SUPFAM" id="SSF69572">
    <property type="entry name" value="Activating enzymes of the ubiquitin-like proteins"/>
    <property type="match status" value="1"/>
</dbReference>
<keyword evidence="2" id="KW-0548">Nucleotidyltransferase</keyword>
<keyword evidence="3" id="KW-1185">Reference proteome</keyword>
<dbReference type="GO" id="GO:0008641">
    <property type="term" value="F:ubiquitin-like modifier activating enzyme activity"/>
    <property type="evidence" value="ECO:0007669"/>
    <property type="project" value="InterPro"/>
</dbReference>
<accession>A0A1H0Q8V7</accession>
<dbReference type="GO" id="GO:0016779">
    <property type="term" value="F:nucleotidyltransferase activity"/>
    <property type="evidence" value="ECO:0007669"/>
    <property type="project" value="UniProtKB-KW"/>
</dbReference>
<dbReference type="OrthoDB" id="9804286at2"/>
<keyword evidence="2" id="KW-0808">Transferase</keyword>
<dbReference type="Proteomes" id="UP000199073">
    <property type="component" value="Unassembled WGS sequence"/>
</dbReference>
<dbReference type="PANTHER" id="PTHR43267">
    <property type="entry name" value="TRNA THREONYLCARBAMOYLADENOSINE DEHYDRATASE"/>
    <property type="match status" value="1"/>
</dbReference>
<dbReference type="NCBIfam" id="NF006395">
    <property type="entry name" value="PRK08644.1"/>
    <property type="match status" value="1"/>
</dbReference>
<reference evidence="2 3" key="1">
    <citation type="submission" date="2016-10" db="EMBL/GenBank/DDBJ databases">
        <authorList>
            <person name="de Groot N.N."/>
        </authorList>
    </citation>
    <scope>NUCLEOTIDE SEQUENCE [LARGE SCALE GENOMIC DNA]</scope>
    <source>
        <strain evidence="2 3">DSM 12130</strain>
    </source>
</reference>
<dbReference type="PANTHER" id="PTHR43267:SF3">
    <property type="entry name" value="THIF PROTEIN"/>
    <property type="match status" value="1"/>
</dbReference>
<protein>
    <submittedName>
        <fullName evidence="2">Sulfur carrier protein ThiS adenylyltransferase</fullName>
    </submittedName>
</protein>
<sequence length="178" mass="19237">MRTGIAGVGGIGSNVAVNLVRSGVTDLTLIDFDLVEPSNLNRQFYFADQIGKPKVEMLAANLKRIDPGVNLVTRCTRLDNGNLETLFGDCDIIVEGFDRSEDKKMVLELLGPLKKLTVSACGIAGLELDAITTRKIGNCFVVGDFTRDIHDHPLFCCKVAAVAAKMAEIVLTYGGYND</sequence>
<dbReference type="InterPro" id="IPR045886">
    <property type="entry name" value="ThiF/MoeB/HesA"/>
</dbReference>
<dbReference type="STRING" id="91360.SAMN05660330_01897"/>
<evidence type="ECO:0000313" key="3">
    <source>
        <dbReference type="Proteomes" id="UP000199073"/>
    </source>
</evidence>
<dbReference type="AlphaFoldDB" id="A0A1H0Q8V7"/>
<gene>
    <name evidence="2" type="ORF">SAMN05660330_01897</name>
</gene>
<evidence type="ECO:0000313" key="2">
    <source>
        <dbReference type="EMBL" id="SDP13630.1"/>
    </source>
</evidence>
<dbReference type="RefSeq" id="WP_092222158.1">
    <property type="nucleotide sequence ID" value="NZ_FNJI01000011.1"/>
</dbReference>
<feature type="domain" description="THIF-type NAD/FAD binding fold" evidence="1">
    <location>
        <begin position="2"/>
        <end position="120"/>
    </location>
</feature>
<dbReference type="InterPro" id="IPR000594">
    <property type="entry name" value="ThiF_NAD_FAD-bd"/>
</dbReference>
<dbReference type="GO" id="GO:0061504">
    <property type="term" value="P:cyclic threonylcarbamoyladenosine biosynthetic process"/>
    <property type="evidence" value="ECO:0007669"/>
    <property type="project" value="TreeGrafter"/>
</dbReference>
<dbReference type="Gene3D" id="3.40.50.720">
    <property type="entry name" value="NAD(P)-binding Rossmann-like Domain"/>
    <property type="match status" value="1"/>
</dbReference>
<dbReference type="Pfam" id="PF00899">
    <property type="entry name" value="ThiF"/>
    <property type="match status" value="1"/>
</dbReference>
<name>A0A1H0Q8V7_9BACT</name>
<dbReference type="GO" id="GO:0061503">
    <property type="term" value="F:tRNA threonylcarbamoyladenosine dehydratase"/>
    <property type="evidence" value="ECO:0007669"/>
    <property type="project" value="TreeGrafter"/>
</dbReference>
<organism evidence="2 3">
    <name type="scientific">Desulforhopalus singaporensis</name>
    <dbReference type="NCBI Taxonomy" id="91360"/>
    <lineage>
        <taxon>Bacteria</taxon>
        <taxon>Pseudomonadati</taxon>
        <taxon>Thermodesulfobacteriota</taxon>
        <taxon>Desulfobulbia</taxon>
        <taxon>Desulfobulbales</taxon>
        <taxon>Desulfocapsaceae</taxon>
        <taxon>Desulforhopalus</taxon>
    </lineage>
</organism>
<dbReference type="EMBL" id="FNJI01000011">
    <property type="protein sequence ID" value="SDP13630.1"/>
    <property type="molecule type" value="Genomic_DNA"/>
</dbReference>